<dbReference type="AlphaFoldDB" id="A0A1E3L0W1"/>
<dbReference type="EMBL" id="MDER01000063">
    <property type="protein sequence ID" value="ODP27283.1"/>
    <property type="molecule type" value="Genomic_DNA"/>
</dbReference>
<gene>
    <name evidence="4" type="ORF">PTI45_03323</name>
</gene>
<dbReference type="GO" id="GO:0016787">
    <property type="term" value="F:hydrolase activity"/>
    <property type="evidence" value="ECO:0007669"/>
    <property type="project" value="UniProtKB-UniRule"/>
</dbReference>
<dbReference type="InterPro" id="IPR000979">
    <property type="entry name" value="Phosphodiesterase_MJ0936/Vps29"/>
</dbReference>
<dbReference type="Gene3D" id="3.60.21.10">
    <property type="match status" value="1"/>
</dbReference>
<evidence type="ECO:0000259" key="3">
    <source>
        <dbReference type="Pfam" id="PF12850"/>
    </source>
</evidence>
<dbReference type="NCBIfam" id="TIGR00040">
    <property type="entry name" value="yfcE"/>
    <property type="match status" value="1"/>
</dbReference>
<dbReference type="EC" id="3.1.4.-" evidence="2"/>
<accession>A0A1E3L0W1</accession>
<evidence type="ECO:0000256" key="2">
    <source>
        <dbReference type="RuleBase" id="RU362039"/>
    </source>
</evidence>
<evidence type="ECO:0000313" key="4">
    <source>
        <dbReference type="EMBL" id="ODP27283.1"/>
    </source>
</evidence>
<reference evidence="4 5" key="1">
    <citation type="submission" date="2016-08" db="EMBL/GenBank/DDBJ databases">
        <title>Genome sequencing of Paenibacillus sp. TI45-13ar, isolated from Korean traditional nuruk.</title>
        <authorList>
            <person name="Kim S.-J."/>
        </authorList>
    </citation>
    <scope>NUCLEOTIDE SEQUENCE [LARGE SCALE GENOMIC DNA]</scope>
    <source>
        <strain evidence="4 5">TI45-13ar</strain>
    </source>
</reference>
<protein>
    <recommendedName>
        <fullName evidence="2">Phosphoesterase</fullName>
        <ecNumber evidence="2">3.1.4.-</ecNumber>
    </recommendedName>
</protein>
<dbReference type="Pfam" id="PF12850">
    <property type="entry name" value="Metallophos_2"/>
    <property type="match status" value="1"/>
</dbReference>
<dbReference type="InterPro" id="IPR024654">
    <property type="entry name" value="Calcineurin-like_PHP_lpxH"/>
</dbReference>
<comment type="similarity">
    <text evidence="1 2">Belongs to the metallophosphoesterase superfamily. YfcE family.</text>
</comment>
<name>A0A1E3L0W1_9BACL</name>
<proteinExistence type="inferred from homology"/>
<keyword evidence="2" id="KW-0479">Metal-binding</keyword>
<dbReference type="SUPFAM" id="SSF56300">
    <property type="entry name" value="Metallo-dependent phosphatases"/>
    <property type="match status" value="1"/>
</dbReference>
<keyword evidence="5" id="KW-1185">Reference proteome</keyword>
<feature type="domain" description="Calcineurin-like phosphoesterase" evidence="3">
    <location>
        <begin position="1"/>
        <end position="151"/>
    </location>
</feature>
<dbReference type="PATRIC" id="fig|1886670.3.peg.3380"/>
<comment type="caution">
    <text evidence="4">The sequence shown here is derived from an EMBL/GenBank/DDBJ whole genome shotgun (WGS) entry which is preliminary data.</text>
</comment>
<evidence type="ECO:0000313" key="5">
    <source>
        <dbReference type="Proteomes" id="UP000094578"/>
    </source>
</evidence>
<dbReference type="STRING" id="1886670.PTI45_03323"/>
<dbReference type="PANTHER" id="PTHR11124">
    <property type="entry name" value="VACUOLAR SORTING PROTEIN VPS29"/>
    <property type="match status" value="1"/>
</dbReference>
<dbReference type="RefSeq" id="WP_069328716.1">
    <property type="nucleotide sequence ID" value="NZ_MDER01000063.1"/>
</dbReference>
<dbReference type="InterPro" id="IPR029052">
    <property type="entry name" value="Metallo-depent_PP-like"/>
</dbReference>
<sequence>MIIGIISDTHLSSRNRHLPNHVLEGLQGVDLILHAGDFCDWWVYEKLSELAPVEAVAGNNDGSEIVERLGLQKIIEAGGKRIGLVHGDGWKGTTPDRAFNTFPNEAVDIIVFGHSHTPLSEVREDILLFNPGSPTDKRREPRYSYGKITIEGDQVSAEHFFFDKE</sequence>
<comment type="cofactor">
    <cofactor evidence="2">
        <name>a divalent metal cation</name>
        <dbReference type="ChEBI" id="CHEBI:60240"/>
    </cofactor>
</comment>
<dbReference type="GO" id="GO:0046872">
    <property type="term" value="F:metal ion binding"/>
    <property type="evidence" value="ECO:0007669"/>
    <property type="project" value="UniProtKB-KW"/>
</dbReference>
<organism evidence="4 5">
    <name type="scientific">Paenibacillus nuruki</name>
    <dbReference type="NCBI Taxonomy" id="1886670"/>
    <lineage>
        <taxon>Bacteria</taxon>
        <taxon>Bacillati</taxon>
        <taxon>Bacillota</taxon>
        <taxon>Bacilli</taxon>
        <taxon>Bacillales</taxon>
        <taxon>Paenibacillaceae</taxon>
        <taxon>Paenibacillus</taxon>
    </lineage>
</organism>
<dbReference type="Proteomes" id="UP000094578">
    <property type="component" value="Unassembled WGS sequence"/>
</dbReference>
<evidence type="ECO:0000256" key="1">
    <source>
        <dbReference type="ARBA" id="ARBA00008950"/>
    </source>
</evidence>